<feature type="compositionally biased region" description="Basic residues" evidence="9">
    <location>
        <begin position="228"/>
        <end position="238"/>
    </location>
</feature>
<dbReference type="GO" id="GO:0005762">
    <property type="term" value="C:mitochondrial large ribosomal subunit"/>
    <property type="evidence" value="ECO:0007669"/>
    <property type="project" value="TreeGrafter"/>
</dbReference>
<dbReference type="VEuPathDB" id="FungiDB:HMPREF1541_04324"/>
<dbReference type="GO" id="GO:0006412">
    <property type="term" value="P:translation"/>
    <property type="evidence" value="ECO:0007669"/>
    <property type="project" value="InterPro"/>
</dbReference>
<dbReference type="SUPFAM" id="SSF64263">
    <property type="entry name" value="Prokaryotic ribosomal protein L17"/>
    <property type="match status" value="1"/>
</dbReference>
<accession>W2RWI3</accession>
<feature type="region of interest" description="Disordered" evidence="9">
    <location>
        <begin position="182"/>
        <end position="238"/>
    </location>
</feature>
<comment type="function">
    <text evidence="7">Component of the mitochondrial ribosome (mitoribosome), a dedicated translation machinery responsible for the synthesis of mitochondrial genome-encoded proteins, including at least some of the essential transmembrane subunits of the mitochondrial respiratory chain. The mitoribosomes are attached to the mitochondrial inner membrane and translation products are cotranslationally integrated into the membrane.</text>
</comment>
<dbReference type="GeneID" id="19971663"/>
<dbReference type="AlphaFoldDB" id="W2RWI3"/>
<dbReference type="PANTHER" id="PTHR14413:SF16">
    <property type="entry name" value="LARGE RIBOSOMAL SUBUNIT PROTEIN BL17M"/>
    <property type="match status" value="1"/>
</dbReference>
<evidence type="ECO:0000256" key="4">
    <source>
        <dbReference type="ARBA" id="ARBA00023128"/>
    </source>
</evidence>
<dbReference type="eggNOG" id="KOG3280">
    <property type="taxonomic scope" value="Eukaryota"/>
</dbReference>
<dbReference type="Pfam" id="PF01196">
    <property type="entry name" value="Ribosomal_L17"/>
    <property type="match status" value="1"/>
</dbReference>
<dbReference type="InterPro" id="IPR036373">
    <property type="entry name" value="Ribosomal_bL17_sf"/>
</dbReference>
<comment type="subcellular location">
    <subcellularLocation>
        <location evidence="1">Mitochondrion</location>
    </subcellularLocation>
</comment>
<dbReference type="InterPro" id="IPR047859">
    <property type="entry name" value="Ribosomal_bL17_CS"/>
</dbReference>
<evidence type="ECO:0000256" key="6">
    <source>
        <dbReference type="ARBA" id="ARBA00035290"/>
    </source>
</evidence>
<reference evidence="10 11" key="1">
    <citation type="submission" date="2013-03" db="EMBL/GenBank/DDBJ databases">
        <title>The Genome Sequence of Phialophora europaea CBS 101466.</title>
        <authorList>
            <consortium name="The Broad Institute Genomics Platform"/>
            <person name="Cuomo C."/>
            <person name="de Hoog S."/>
            <person name="Gorbushina A."/>
            <person name="Walker B."/>
            <person name="Young S.K."/>
            <person name="Zeng Q."/>
            <person name="Gargeya S."/>
            <person name="Fitzgerald M."/>
            <person name="Haas B."/>
            <person name="Abouelleil A."/>
            <person name="Allen A.W."/>
            <person name="Alvarado L."/>
            <person name="Arachchi H.M."/>
            <person name="Berlin A.M."/>
            <person name="Chapman S.B."/>
            <person name="Gainer-Dewar J."/>
            <person name="Goldberg J."/>
            <person name="Griggs A."/>
            <person name="Gujja S."/>
            <person name="Hansen M."/>
            <person name="Howarth C."/>
            <person name="Imamovic A."/>
            <person name="Ireland A."/>
            <person name="Larimer J."/>
            <person name="McCowan C."/>
            <person name="Murphy C."/>
            <person name="Pearson M."/>
            <person name="Poon T.W."/>
            <person name="Priest M."/>
            <person name="Roberts A."/>
            <person name="Saif S."/>
            <person name="Shea T."/>
            <person name="Sisk P."/>
            <person name="Sykes S."/>
            <person name="Wortman J."/>
            <person name="Nusbaum C."/>
            <person name="Birren B."/>
        </authorList>
    </citation>
    <scope>NUCLEOTIDE SEQUENCE [LARGE SCALE GENOMIC DNA]</scope>
    <source>
        <strain evidence="10 11">CBS 101466</strain>
    </source>
</reference>
<proteinExistence type="inferred from homology"/>
<dbReference type="STRING" id="1220924.W2RWI3"/>
<evidence type="ECO:0000256" key="3">
    <source>
        <dbReference type="ARBA" id="ARBA00022980"/>
    </source>
</evidence>
<gene>
    <name evidence="10" type="ORF">HMPREF1541_04324</name>
</gene>
<keyword evidence="4" id="KW-0496">Mitochondrion</keyword>
<dbReference type="EMBL" id="KB822720">
    <property type="protein sequence ID" value="ETN40049.1"/>
    <property type="molecule type" value="Genomic_DNA"/>
</dbReference>
<evidence type="ECO:0000256" key="1">
    <source>
        <dbReference type="ARBA" id="ARBA00004173"/>
    </source>
</evidence>
<protein>
    <recommendedName>
        <fullName evidence="6">Large ribosomal subunit protein bL17m</fullName>
    </recommendedName>
</protein>
<comment type="similarity">
    <text evidence="2 8">Belongs to the bacterial ribosomal protein bL17 family.</text>
</comment>
<dbReference type="InterPro" id="IPR000456">
    <property type="entry name" value="Ribosomal_bL17"/>
</dbReference>
<dbReference type="GO" id="GO:0003735">
    <property type="term" value="F:structural constituent of ribosome"/>
    <property type="evidence" value="ECO:0007669"/>
    <property type="project" value="InterPro"/>
</dbReference>
<dbReference type="PANTHER" id="PTHR14413">
    <property type="entry name" value="RIBOSOMAL PROTEIN L17"/>
    <property type="match status" value="1"/>
</dbReference>
<evidence type="ECO:0000256" key="5">
    <source>
        <dbReference type="ARBA" id="ARBA00023274"/>
    </source>
</evidence>
<keyword evidence="5 8" id="KW-0687">Ribonucleoprotein</keyword>
<dbReference type="FunFam" id="3.90.1030.10:FF:000005">
    <property type="entry name" value="Probable 50S ribosomal protein L17"/>
    <property type="match status" value="1"/>
</dbReference>
<evidence type="ECO:0000256" key="7">
    <source>
        <dbReference type="ARBA" id="ARBA00037226"/>
    </source>
</evidence>
<evidence type="ECO:0000256" key="2">
    <source>
        <dbReference type="ARBA" id="ARBA00008777"/>
    </source>
</evidence>
<keyword evidence="3 8" id="KW-0689">Ribosomal protein</keyword>
<dbReference type="HOGENOM" id="CLU_074407_1_2_1"/>
<dbReference type="Proteomes" id="UP000030752">
    <property type="component" value="Unassembled WGS sequence"/>
</dbReference>
<dbReference type="NCBIfam" id="TIGR00059">
    <property type="entry name" value="L17"/>
    <property type="match status" value="1"/>
</dbReference>
<sequence length="238" mass="26997">MTNIKYRHLSRDSAHRRALLRNLATSLIEHESITTTWHKAKEAQRWVEKLITLGKKNTNASKSKAQGMIFDDHKHLPKVFGELAKRYASRTGGYTRVLRTESDQNDAAQSAILSLIDGPRDMRFAMTAKALARHQTEGSPMTELTALNMHKVTRFREDGEAELEAEVKRLTLSEAAEQQRLEDEYKEDGTQYEWTRGPGRRAGPGRVVKRVVESGSPGTDPRDFVRKFGGRKARSPRP</sequence>
<name>W2RWI3_CYPE1</name>
<dbReference type="RefSeq" id="XP_008716892.1">
    <property type="nucleotide sequence ID" value="XM_008718670.1"/>
</dbReference>
<evidence type="ECO:0000256" key="9">
    <source>
        <dbReference type="SAM" id="MobiDB-lite"/>
    </source>
</evidence>
<dbReference type="PROSITE" id="PS01167">
    <property type="entry name" value="RIBOSOMAL_L17"/>
    <property type="match status" value="1"/>
</dbReference>
<keyword evidence="11" id="KW-1185">Reference proteome</keyword>
<evidence type="ECO:0000256" key="8">
    <source>
        <dbReference type="RuleBase" id="RU000660"/>
    </source>
</evidence>
<dbReference type="Gene3D" id="3.90.1030.10">
    <property type="entry name" value="Ribosomal protein L17"/>
    <property type="match status" value="1"/>
</dbReference>
<dbReference type="InParanoid" id="W2RWI3"/>
<dbReference type="FunCoup" id="W2RWI3">
    <property type="interactions" value="582"/>
</dbReference>
<evidence type="ECO:0000313" key="11">
    <source>
        <dbReference type="Proteomes" id="UP000030752"/>
    </source>
</evidence>
<dbReference type="OrthoDB" id="275000at2759"/>
<evidence type="ECO:0000313" key="10">
    <source>
        <dbReference type="EMBL" id="ETN40049.1"/>
    </source>
</evidence>
<organism evidence="10 11">
    <name type="scientific">Cyphellophora europaea (strain CBS 101466)</name>
    <name type="common">Phialophora europaea</name>
    <dbReference type="NCBI Taxonomy" id="1220924"/>
    <lineage>
        <taxon>Eukaryota</taxon>
        <taxon>Fungi</taxon>
        <taxon>Dikarya</taxon>
        <taxon>Ascomycota</taxon>
        <taxon>Pezizomycotina</taxon>
        <taxon>Eurotiomycetes</taxon>
        <taxon>Chaetothyriomycetidae</taxon>
        <taxon>Chaetothyriales</taxon>
        <taxon>Cyphellophoraceae</taxon>
        <taxon>Cyphellophora</taxon>
    </lineage>
</organism>